<gene>
    <name evidence="1" type="ORF">GSPATT00001904001</name>
</gene>
<dbReference type="RefSeq" id="XP_001446260.1">
    <property type="nucleotide sequence ID" value="XM_001446223.2"/>
</dbReference>
<dbReference type="PANTHER" id="PTHR12333:SF0">
    <property type="entry name" value="COMM DOMAIN-CONTAINING PROTEIN 10"/>
    <property type="match status" value="1"/>
</dbReference>
<protein>
    <recommendedName>
        <fullName evidence="3">COMM domain-containing protein</fullName>
    </recommendedName>
</protein>
<dbReference type="HOGENOM" id="CLU_1258370_0_0_1"/>
<sequence length="222" mass="25612">MKVNKNLQDAILNLNSLSIPRTEIVIGRIFSKPGQLYKDLFTEDEIKKFQNNLNIAEQQLANIVNAFTFVLMHVVAERNLSQVEEVLAQNGMSQDHIEVFRQQWIQYGNEYSIRIREKPIAVQDVLHSFNWKISLQVDESRLPQKISITDVANFMNVDGKIEDANDLYSYDARNPATTFVFETKPSGESNKVEKFGIKFQKAQIQDLFENLESIQESLDKLI</sequence>
<proteinExistence type="predicted"/>
<accession>A0D746</accession>
<organism evidence="1 2">
    <name type="scientific">Paramecium tetraurelia</name>
    <dbReference type="NCBI Taxonomy" id="5888"/>
    <lineage>
        <taxon>Eukaryota</taxon>
        <taxon>Sar</taxon>
        <taxon>Alveolata</taxon>
        <taxon>Ciliophora</taxon>
        <taxon>Intramacronucleata</taxon>
        <taxon>Oligohymenophorea</taxon>
        <taxon>Peniculida</taxon>
        <taxon>Parameciidae</taxon>
        <taxon>Paramecium</taxon>
    </lineage>
</organism>
<dbReference type="EMBL" id="CT868318">
    <property type="protein sequence ID" value="CAK78863.1"/>
    <property type="molecule type" value="Genomic_DNA"/>
</dbReference>
<reference evidence="1 2" key="1">
    <citation type="journal article" date="2006" name="Nature">
        <title>Global trends of whole-genome duplications revealed by the ciliate Paramecium tetraurelia.</title>
        <authorList>
            <consortium name="Genoscope"/>
            <person name="Aury J.-M."/>
            <person name="Jaillon O."/>
            <person name="Duret L."/>
            <person name="Noel B."/>
            <person name="Jubin C."/>
            <person name="Porcel B.M."/>
            <person name="Segurens B."/>
            <person name="Daubin V."/>
            <person name="Anthouard V."/>
            <person name="Aiach N."/>
            <person name="Arnaiz O."/>
            <person name="Billaut A."/>
            <person name="Beisson J."/>
            <person name="Blanc I."/>
            <person name="Bouhouche K."/>
            <person name="Camara F."/>
            <person name="Duharcourt S."/>
            <person name="Guigo R."/>
            <person name="Gogendeau D."/>
            <person name="Katinka M."/>
            <person name="Keller A.-M."/>
            <person name="Kissmehl R."/>
            <person name="Klotz C."/>
            <person name="Koll F."/>
            <person name="Le Moue A."/>
            <person name="Lepere C."/>
            <person name="Malinsky S."/>
            <person name="Nowacki M."/>
            <person name="Nowak J.K."/>
            <person name="Plattner H."/>
            <person name="Poulain J."/>
            <person name="Ruiz F."/>
            <person name="Serrano V."/>
            <person name="Zagulski M."/>
            <person name="Dessen P."/>
            <person name="Betermier M."/>
            <person name="Weissenbach J."/>
            <person name="Scarpelli C."/>
            <person name="Schachter V."/>
            <person name="Sperling L."/>
            <person name="Meyer E."/>
            <person name="Cohen J."/>
            <person name="Wincker P."/>
        </authorList>
    </citation>
    <scope>NUCLEOTIDE SEQUENCE [LARGE SCALE GENOMIC DNA]</scope>
    <source>
        <strain evidence="1 2">Stock d4-2</strain>
    </source>
</reference>
<dbReference type="PANTHER" id="PTHR12333">
    <property type="entry name" value="COMM DOMAIN CONTAINING PROTEIN 10"/>
    <property type="match status" value="1"/>
</dbReference>
<evidence type="ECO:0000313" key="1">
    <source>
        <dbReference type="EMBL" id="CAK78863.1"/>
    </source>
</evidence>
<evidence type="ECO:0008006" key="3">
    <source>
        <dbReference type="Google" id="ProtNLM"/>
    </source>
</evidence>
<dbReference type="OMA" id="KEFTWSI"/>
<dbReference type="AlphaFoldDB" id="A0D746"/>
<dbReference type="Pfam" id="PF21672">
    <property type="entry name" value="COMM_HN"/>
    <property type="match status" value="1"/>
</dbReference>
<dbReference type="KEGG" id="ptm:GSPATT00001904001"/>
<dbReference type="STRING" id="5888.A0D746"/>
<dbReference type="eggNOG" id="ENOG502RW7T">
    <property type="taxonomic scope" value="Eukaryota"/>
</dbReference>
<evidence type="ECO:0000313" key="2">
    <source>
        <dbReference type="Proteomes" id="UP000000600"/>
    </source>
</evidence>
<keyword evidence="2" id="KW-1185">Reference proteome</keyword>
<dbReference type="InParanoid" id="A0D746"/>
<name>A0D746_PARTE</name>
<dbReference type="Proteomes" id="UP000000600">
    <property type="component" value="Unassembled WGS sequence"/>
</dbReference>
<dbReference type="GeneID" id="5032045"/>
<dbReference type="OrthoDB" id="77522at2759"/>
<dbReference type="InterPro" id="IPR037361">
    <property type="entry name" value="COMMD10"/>
</dbReference>